<keyword evidence="1" id="KW-0472">Membrane</keyword>
<protein>
    <submittedName>
        <fullName evidence="2">Uncharacterized protein</fullName>
    </submittedName>
</protein>
<keyword evidence="3" id="KW-1185">Reference proteome</keyword>
<feature type="transmembrane region" description="Helical" evidence="1">
    <location>
        <begin position="114"/>
        <end position="133"/>
    </location>
</feature>
<evidence type="ECO:0000313" key="3">
    <source>
        <dbReference type="Proteomes" id="UP001165080"/>
    </source>
</evidence>
<keyword evidence="1" id="KW-1133">Transmembrane helix</keyword>
<dbReference type="AlphaFoldDB" id="A0A9W6BR45"/>
<proteinExistence type="predicted"/>
<organism evidence="2 3">
    <name type="scientific">Pleodorina starrii</name>
    <dbReference type="NCBI Taxonomy" id="330485"/>
    <lineage>
        <taxon>Eukaryota</taxon>
        <taxon>Viridiplantae</taxon>
        <taxon>Chlorophyta</taxon>
        <taxon>core chlorophytes</taxon>
        <taxon>Chlorophyceae</taxon>
        <taxon>CS clade</taxon>
        <taxon>Chlamydomonadales</taxon>
        <taxon>Volvocaceae</taxon>
        <taxon>Pleodorina</taxon>
    </lineage>
</organism>
<gene>
    <name evidence="2" type="primary">PLESTB001709</name>
    <name evidence="2" type="ORF">PLESTB_001160300</name>
</gene>
<dbReference type="EMBL" id="BRXU01000017">
    <property type="protein sequence ID" value="GLC56891.1"/>
    <property type="molecule type" value="Genomic_DNA"/>
</dbReference>
<dbReference type="Proteomes" id="UP001165080">
    <property type="component" value="Unassembled WGS sequence"/>
</dbReference>
<evidence type="ECO:0000313" key="2">
    <source>
        <dbReference type="EMBL" id="GLC56891.1"/>
    </source>
</evidence>
<dbReference type="PANTHER" id="PTHR37224">
    <property type="entry name" value="OS02G0804400 PROTEIN"/>
    <property type="match status" value="1"/>
</dbReference>
<sequence length="140" mass="14481">MTMASLSMNSCSVAHGCAGHARTCLHRVATPAQVLHLRAASCRSYVTLSAAGQHRPATRSLVMARASDNGPGAFGNDASSDLVFICKIAGISFAGAAAIKYGSLVMDIPFQANAILAMSLVLGPPIAYAALLWRNSPPKP</sequence>
<reference evidence="2 3" key="1">
    <citation type="journal article" date="2023" name="Commun. Biol.">
        <title>Reorganization of the ancestral sex-determining regions during the evolution of trioecy in Pleodorina starrii.</title>
        <authorList>
            <person name="Takahashi K."/>
            <person name="Suzuki S."/>
            <person name="Kawai-Toyooka H."/>
            <person name="Yamamoto K."/>
            <person name="Hamaji T."/>
            <person name="Ootsuki R."/>
            <person name="Yamaguchi H."/>
            <person name="Kawachi M."/>
            <person name="Higashiyama T."/>
            <person name="Nozaki H."/>
        </authorList>
    </citation>
    <scope>NUCLEOTIDE SEQUENCE [LARGE SCALE GENOMIC DNA]</scope>
    <source>
        <strain evidence="2 3">NIES-4479</strain>
    </source>
</reference>
<evidence type="ECO:0000256" key="1">
    <source>
        <dbReference type="SAM" id="Phobius"/>
    </source>
</evidence>
<name>A0A9W6BR45_9CHLO</name>
<feature type="transmembrane region" description="Helical" evidence="1">
    <location>
        <begin position="82"/>
        <end position="102"/>
    </location>
</feature>
<accession>A0A9W6BR45</accession>
<keyword evidence="1" id="KW-0812">Transmembrane</keyword>
<comment type="caution">
    <text evidence="2">The sequence shown here is derived from an EMBL/GenBank/DDBJ whole genome shotgun (WGS) entry which is preliminary data.</text>
</comment>